<evidence type="ECO:0000259" key="1">
    <source>
        <dbReference type="PROSITE" id="PS51186"/>
    </source>
</evidence>
<dbReference type="SUPFAM" id="SSF55729">
    <property type="entry name" value="Acyl-CoA N-acyltransferases (Nat)"/>
    <property type="match status" value="1"/>
</dbReference>
<dbReference type="PANTHER" id="PTHR43792:SF16">
    <property type="entry name" value="N-ACETYLTRANSFERASE DOMAIN-CONTAINING PROTEIN"/>
    <property type="match status" value="1"/>
</dbReference>
<proteinExistence type="predicted"/>
<keyword evidence="3" id="KW-1185">Reference proteome</keyword>
<reference evidence="2 3" key="1">
    <citation type="submission" date="2024-05" db="EMBL/GenBank/DDBJ databases">
        <authorList>
            <person name="Duchaud E."/>
        </authorList>
    </citation>
    <scope>NUCLEOTIDE SEQUENCE [LARGE SCALE GENOMIC DNA]</scope>
    <source>
        <strain evidence="2">Ena-SAMPLE-TAB-13-05-2024-13:56:06:370-140308</strain>
    </source>
</reference>
<dbReference type="InterPro" id="IPR051531">
    <property type="entry name" value="N-acetyltransferase"/>
</dbReference>
<dbReference type="PROSITE" id="PS51186">
    <property type="entry name" value="GNAT"/>
    <property type="match status" value="1"/>
</dbReference>
<protein>
    <submittedName>
        <fullName evidence="2">Acetyltransferase (GNAT) domain-containing protein</fullName>
    </submittedName>
</protein>
<gene>
    <name evidence="2" type="ORF">T190423A01A_60234</name>
</gene>
<dbReference type="PANTHER" id="PTHR43792">
    <property type="entry name" value="GNAT FAMILY, PUTATIVE (AFU_ORTHOLOGUE AFUA_3G00765)-RELATED-RELATED"/>
    <property type="match status" value="1"/>
</dbReference>
<comment type="caution">
    <text evidence="2">The sequence shown here is derived from an EMBL/GenBank/DDBJ whole genome shotgun (WGS) entry which is preliminary data.</text>
</comment>
<name>A0ABM9PF97_9FLAO</name>
<evidence type="ECO:0000313" key="3">
    <source>
        <dbReference type="Proteomes" id="UP001497527"/>
    </source>
</evidence>
<accession>A0ABM9PF97</accession>
<feature type="domain" description="N-acetyltransferase" evidence="1">
    <location>
        <begin position="28"/>
        <end position="168"/>
    </location>
</feature>
<dbReference type="Proteomes" id="UP001497527">
    <property type="component" value="Unassembled WGS sequence"/>
</dbReference>
<dbReference type="InterPro" id="IPR000182">
    <property type="entry name" value="GNAT_dom"/>
</dbReference>
<dbReference type="RefSeq" id="WP_348718586.1">
    <property type="nucleotide sequence ID" value="NZ_CAXJIO010000015.1"/>
</dbReference>
<dbReference type="InterPro" id="IPR016181">
    <property type="entry name" value="Acyl_CoA_acyltransferase"/>
</dbReference>
<evidence type="ECO:0000313" key="2">
    <source>
        <dbReference type="EMBL" id="CAL2104297.1"/>
    </source>
</evidence>
<dbReference type="Pfam" id="PF13302">
    <property type="entry name" value="Acetyltransf_3"/>
    <property type="match status" value="1"/>
</dbReference>
<organism evidence="2 3">
    <name type="scientific">Tenacibaculum polynesiense</name>
    <dbReference type="NCBI Taxonomy" id="3137857"/>
    <lineage>
        <taxon>Bacteria</taxon>
        <taxon>Pseudomonadati</taxon>
        <taxon>Bacteroidota</taxon>
        <taxon>Flavobacteriia</taxon>
        <taxon>Flavobacteriales</taxon>
        <taxon>Flavobacteriaceae</taxon>
        <taxon>Tenacibaculum</taxon>
    </lineage>
</organism>
<dbReference type="EMBL" id="CAXJIO010000015">
    <property type="protein sequence ID" value="CAL2104297.1"/>
    <property type="molecule type" value="Genomic_DNA"/>
</dbReference>
<dbReference type="Gene3D" id="3.40.630.30">
    <property type="match status" value="1"/>
</dbReference>
<sequence length="171" mass="19784">MIFTSERLVVKAITKIHKKEFVELLTAKEIIAAIPQQCPSEENINIKFEKAIGFDGNISENPLNILGVFEDGQDELIGLVAFLTNDEGDRELGYRFRKPYWGKGYATEITKRMIDFSFSELKLDKITADVWVENIASNKVLSKFLTPVKEFYNEYDNCTDRRYALLKEDWN</sequence>